<dbReference type="Gene3D" id="3.30.1120.10">
    <property type="match status" value="1"/>
</dbReference>
<feature type="region of interest" description="Disordered" evidence="8">
    <location>
        <begin position="495"/>
        <end position="519"/>
    </location>
</feature>
<protein>
    <submittedName>
        <fullName evidence="11">DUF4976 domain-containing protein</fullName>
    </submittedName>
</protein>
<keyword evidence="6" id="KW-0106">Calcium</keyword>
<dbReference type="EMBL" id="CP035107">
    <property type="protein sequence ID" value="QAR30730.1"/>
    <property type="molecule type" value="Genomic_DNA"/>
</dbReference>
<evidence type="ECO:0000256" key="5">
    <source>
        <dbReference type="ARBA" id="ARBA00022801"/>
    </source>
</evidence>
<evidence type="ECO:0000256" key="2">
    <source>
        <dbReference type="ARBA" id="ARBA00008779"/>
    </source>
</evidence>
<evidence type="ECO:0000256" key="1">
    <source>
        <dbReference type="ARBA" id="ARBA00001913"/>
    </source>
</evidence>
<dbReference type="CDD" id="cd16144">
    <property type="entry name" value="ARS_like"/>
    <property type="match status" value="1"/>
</dbReference>
<feature type="modified residue" description="3-oxoalanine (Ser)" evidence="7">
    <location>
        <position position="91"/>
    </location>
</feature>
<dbReference type="AlphaFoldDB" id="A0A3R5XTI5"/>
<dbReference type="InterPro" id="IPR000917">
    <property type="entry name" value="Sulfatase_N"/>
</dbReference>
<dbReference type="PANTHER" id="PTHR42693:SF42">
    <property type="entry name" value="ARYLSULFATASE G"/>
    <property type="match status" value="1"/>
</dbReference>
<organism evidence="11 12">
    <name type="scientific">Ornithobacterium rhinotracheale</name>
    <dbReference type="NCBI Taxonomy" id="28251"/>
    <lineage>
        <taxon>Bacteria</taxon>
        <taxon>Pseudomonadati</taxon>
        <taxon>Bacteroidota</taxon>
        <taxon>Flavobacteriia</taxon>
        <taxon>Flavobacteriales</taxon>
        <taxon>Weeksellaceae</taxon>
        <taxon>Ornithobacterium</taxon>
    </lineage>
</organism>
<evidence type="ECO:0000256" key="3">
    <source>
        <dbReference type="ARBA" id="ARBA00022723"/>
    </source>
</evidence>
<dbReference type="GO" id="GO:0004065">
    <property type="term" value="F:arylsulfatase activity"/>
    <property type="evidence" value="ECO:0007669"/>
    <property type="project" value="TreeGrafter"/>
</dbReference>
<comment type="PTM">
    <text evidence="7">The conversion to 3-oxoalanine (also known as C-formylglycine, FGly), of a serine or cysteine residue in prokaryotes and of a cysteine residue in eukaryotes, is critical for catalytic activity.</text>
</comment>
<dbReference type="PANTHER" id="PTHR42693">
    <property type="entry name" value="ARYLSULFATASE FAMILY MEMBER"/>
    <property type="match status" value="1"/>
</dbReference>
<dbReference type="InterPro" id="IPR017850">
    <property type="entry name" value="Alkaline_phosphatase_core_sf"/>
</dbReference>
<keyword evidence="3" id="KW-0479">Metal-binding</keyword>
<feature type="chain" id="PRO_5018673885" evidence="9">
    <location>
        <begin position="26"/>
        <end position="519"/>
    </location>
</feature>
<dbReference type="InterPro" id="IPR050738">
    <property type="entry name" value="Sulfatase"/>
</dbReference>
<comment type="similarity">
    <text evidence="2">Belongs to the sulfatase family.</text>
</comment>
<dbReference type="SUPFAM" id="SSF53649">
    <property type="entry name" value="Alkaline phosphatase-like"/>
    <property type="match status" value="1"/>
</dbReference>
<dbReference type="Gene3D" id="3.40.720.10">
    <property type="entry name" value="Alkaline Phosphatase, subunit A"/>
    <property type="match status" value="1"/>
</dbReference>
<accession>A0A3R5XTI5</accession>
<comment type="cofactor">
    <cofactor evidence="1">
        <name>Ca(2+)</name>
        <dbReference type="ChEBI" id="CHEBI:29108"/>
    </cofactor>
</comment>
<keyword evidence="4 9" id="KW-0732">Signal</keyword>
<dbReference type="OrthoDB" id="9803751at2"/>
<evidence type="ECO:0000256" key="4">
    <source>
        <dbReference type="ARBA" id="ARBA00022729"/>
    </source>
</evidence>
<evidence type="ECO:0000256" key="7">
    <source>
        <dbReference type="PIRSR" id="PIRSR600917-52"/>
    </source>
</evidence>
<dbReference type="RefSeq" id="WP_128501207.1">
    <property type="nucleotide sequence ID" value="NZ_CP035107.1"/>
</dbReference>
<evidence type="ECO:0000256" key="8">
    <source>
        <dbReference type="SAM" id="MobiDB-lite"/>
    </source>
</evidence>
<evidence type="ECO:0000259" key="10">
    <source>
        <dbReference type="Pfam" id="PF00884"/>
    </source>
</evidence>
<feature type="domain" description="Sulfatase N-terminal" evidence="10">
    <location>
        <begin position="37"/>
        <end position="394"/>
    </location>
</feature>
<proteinExistence type="inferred from homology"/>
<feature type="signal peptide" evidence="9">
    <location>
        <begin position="1"/>
        <end position="25"/>
    </location>
</feature>
<dbReference type="PROSITE" id="PS51257">
    <property type="entry name" value="PROKAR_LIPOPROTEIN"/>
    <property type="match status" value="1"/>
</dbReference>
<evidence type="ECO:0000256" key="6">
    <source>
        <dbReference type="ARBA" id="ARBA00022837"/>
    </source>
</evidence>
<dbReference type="GO" id="GO:0046872">
    <property type="term" value="F:metal ion binding"/>
    <property type="evidence" value="ECO:0007669"/>
    <property type="project" value="UniProtKB-KW"/>
</dbReference>
<sequence length="519" mass="58156">MKKYLLPLAAFGVLTFSACTTSKNAETSNAKNKSKKPNIIVFLVDDMGWQDTSLPFWKQQTPLNRRYHTPNMERLAKEGMMFTNAYACAVSTPSRVSLLSGMNAARHRVTNWTMYKDNISNRISNNNLKEPIWNINGMIMSDTLRHAVHVPQTLPKVLHDNGYKTIHVGKAHFAAYSTPGADPRNLGYDVNIAGHGAGQPASYYGEDCYADQGKNRFVYNVPDLEPYYYTDTFLTDALTLEAEKEMKKAVAENKPFFLNLSQYAVHTPIMPDKRFLAKYKAQGLDDTEAAYATLLEGMDKGLGDIMDFLEKNNLADNTIIMFMSDNGGLTSYTRTGGKGTHNLPLRSGKGSIYEGGVREPMIVKWPGVVKPNTKTDQNIIIEDFYPTILEMAGAKPKGKSQVIDGVSFVSTLKGAKTDNEKRPIIWNYPNDWGVVDAGTNFFTGIKLGDYKFIYFYDNRPAELYNIKEDIGEKHNIIKEKPEIAKKLAKQLSDALKEMNAQRPSKPDGTLTPYPDEVIK</sequence>
<keyword evidence="5" id="KW-0378">Hydrolase</keyword>
<gene>
    <name evidence="11" type="ORF">EQP59_04940</name>
</gene>
<dbReference type="Pfam" id="PF00884">
    <property type="entry name" value="Sulfatase"/>
    <property type="match status" value="1"/>
</dbReference>
<dbReference type="Proteomes" id="UP000287701">
    <property type="component" value="Chromosome"/>
</dbReference>
<evidence type="ECO:0000256" key="9">
    <source>
        <dbReference type="SAM" id="SignalP"/>
    </source>
</evidence>
<evidence type="ECO:0000313" key="11">
    <source>
        <dbReference type="EMBL" id="QAR30730.1"/>
    </source>
</evidence>
<reference evidence="11 12" key="1">
    <citation type="submission" date="2019-01" db="EMBL/GenBank/DDBJ databases">
        <title>Whole Genome of Ornithobacterium rhinotracheale FARPER-174b.</title>
        <authorList>
            <person name="Tataje-Lavanda L.A."/>
            <person name="Montalvan A."/>
            <person name="Montesinos R."/>
            <person name="Zimic M."/>
            <person name="Fernandez-Sanchez M."/>
            <person name="Fernandez-Diaz M."/>
        </authorList>
    </citation>
    <scope>NUCLEOTIDE SEQUENCE [LARGE SCALE GENOMIC DNA]</scope>
    <source>
        <strain evidence="11 12">FARPER-174b</strain>
    </source>
</reference>
<evidence type="ECO:0000313" key="12">
    <source>
        <dbReference type="Proteomes" id="UP000287701"/>
    </source>
</evidence>
<name>A0A3R5XTI5_ORNRH</name>